<feature type="domain" description="Transposase IS701-like DDE" evidence="2">
    <location>
        <begin position="22"/>
        <end position="231"/>
    </location>
</feature>
<dbReference type="Pfam" id="PF13546">
    <property type="entry name" value="DDE_5"/>
    <property type="match status" value="1"/>
</dbReference>
<gene>
    <name evidence="3" type="ORF">E2C06_13410</name>
</gene>
<sequence>MATVGTAEGWSRELEALAARIAPRFSRAEPRRRALAYLRGLLSPLKRKNGWQLAEVAGDGTPDGVQDFLSRMRWDADAVRDDLRAYAVEHLGDPDAVLVLDETGFLKKGDKSAGVQCQYSGTAGRIENCQVGVFLGYASRHGRALIDRALYLPKTWTTNVARCAAAGIPEGAALTTKPQLGLAMLDRALEAGMPFAWVAGDSVYGADHRIRRRLEARGRGSVLAVTSGQRLGFVPVEDWLAKVPPDGWCRLSAGDGAKGPRLYDWAYLPYRGAAPGWRMGLLIRRSPAKPNDLAYYLTHAPEPTTLARLVRVAGTRWAIEACFEAAKGEVGLDEYEVRSWTGWHRHITLAMLAHAYLAVLRKAALGGSGRARPRRRAAAPHRARGSAPALAPHLGPHTRAIRHPALVRLAQAPSTARTTMPLAKAGQPA</sequence>
<keyword evidence="4" id="KW-1185">Reference proteome</keyword>
<dbReference type="PANTHER" id="PTHR33627:SF1">
    <property type="entry name" value="TRANSPOSASE"/>
    <property type="match status" value="1"/>
</dbReference>
<reference evidence="3 4" key="1">
    <citation type="journal article" date="2016" name="J. Microbiol.">
        <title>Dankookia rubra gen. nov., sp. nov., an alphaproteobacterium isolated from sediment of a shallow stream.</title>
        <authorList>
            <person name="Kim W.H."/>
            <person name="Kim D.H."/>
            <person name="Kang K."/>
            <person name="Ahn T.Y."/>
        </authorList>
    </citation>
    <scope>NUCLEOTIDE SEQUENCE [LARGE SCALE GENOMIC DNA]</scope>
    <source>
        <strain evidence="3 4">JCM30602</strain>
    </source>
</reference>
<evidence type="ECO:0000313" key="4">
    <source>
        <dbReference type="Proteomes" id="UP000295096"/>
    </source>
</evidence>
<dbReference type="EMBL" id="SMSJ01000014">
    <property type="protein sequence ID" value="TDH62165.1"/>
    <property type="molecule type" value="Genomic_DNA"/>
</dbReference>
<dbReference type="SUPFAM" id="SSF53098">
    <property type="entry name" value="Ribonuclease H-like"/>
    <property type="match status" value="1"/>
</dbReference>
<dbReference type="InterPro" id="IPR012337">
    <property type="entry name" value="RNaseH-like_sf"/>
</dbReference>
<dbReference type="AlphaFoldDB" id="A0A4V3AA81"/>
<accession>A0A4V3AA81</accession>
<comment type="caution">
    <text evidence="3">The sequence shown here is derived from an EMBL/GenBank/DDBJ whole genome shotgun (WGS) entry which is preliminary data.</text>
</comment>
<feature type="region of interest" description="Disordered" evidence="1">
    <location>
        <begin position="368"/>
        <end position="395"/>
    </location>
</feature>
<evidence type="ECO:0000259" key="2">
    <source>
        <dbReference type="Pfam" id="PF13546"/>
    </source>
</evidence>
<dbReference type="OrthoDB" id="583339at2"/>
<dbReference type="Proteomes" id="UP000295096">
    <property type="component" value="Unassembled WGS sequence"/>
</dbReference>
<organism evidence="3 4">
    <name type="scientific">Dankookia rubra</name>
    <dbReference type="NCBI Taxonomy" id="1442381"/>
    <lineage>
        <taxon>Bacteria</taxon>
        <taxon>Pseudomonadati</taxon>
        <taxon>Pseudomonadota</taxon>
        <taxon>Alphaproteobacteria</taxon>
        <taxon>Acetobacterales</taxon>
        <taxon>Roseomonadaceae</taxon>
        <taxon>Dankookia</taxon>
    </lineage>
</organism>
<dbReference type="PANTHER" id="PTHR33627">
    <property type="entry name" value="TRANSPOSASE"/>
    <property type="match status" value="1"/>
</dbReference>
<name>A0A4V3AA81_9PROT</name>
<evidence type="ECO:0000313" key="3">
    <source>
        <dbReference type="EMBL" id="TDH62165.1"/>
    </source>
</evidence>
<dbReference type="InterPro" id="IPR039365">
    <property type="entry name" value="IS701-like"/>
</dbReference>
<dbReference type="InterPro" id="IPR038721">
    <property type="entry name" value="IS701-like_DDE_dom"/>
</dbReference>
<proteinExistence type="predicted"/>
<dbReference type="RefSeq" id="WP_133289105.1">
    <property type="nucleotide sequence ID" value="NZ_SMSJ01000014.1"/>
</dbReference>
<evidence type="ECO:0000256" key="1">
    <source>
        <dbReference type="SAM" id="MobiDB-lite"/>
    </source>
</evidence>
<dbReference type="NCBIfam" id="NF033540">
    <property type="entry name" value="transpos_IS701"/>
    <property type="match status" value="1"/>
</dbReference>
<feature type="compositionally biased region" description="Basic residues" evidence="1">
    <location>
        <begin position="371"/>
        <end position="384"/>
    </location>
</feature>
<protein>
    <submittedName>
        <fullName evidence="3">IS701 family transposase</fullName>
    </submittedName>
</protein>